<organism evidence="2 3">
    <name type="scientific">Brassica carinata</name>
    <name type="common">Ethiopian mustard</name>
    <name type="synonym">Abyssinian cabbage</name>
    <dbReference type="NCBI Taxonomy" id="52824"/>
    <lineage>
        <taxon>Eukaryota</taxon>
        <taxon>Viridiplantae</taxon>
        <taxon>Streptophyta</taxon>
        <taxon>Embryophyta</taxon>
        <taxon>Tracheophyta</taxon>
        <taxon>Spermatophyta</taxon>
        <taxon>Magnoliopsida</taxon>
        <taxon>eudicotyledons</taxon>
        <taxon>Gunneridae</taxon>
        <taxon>Pentapetalae</taxon>
        <taxon>rosids</taxon>
        <taxon>malvids</taxon>
        <taxon>Brassicales</taxon>
        <taxon>Brassicaceae</taxon>
        <taxon>Brassiceae</taxon>
        <taxon>Brassica</taxon>
    </lineage>
</organism>
<keyword evidence="3" id="KW-1185">Reference proteome</keyword>
<protein>
    <submittedName>
        <fullName evidence="2">Uncharacterized protein</fullName>
    </submittedName>
</protein>
<dbReference type="AlphaFoldDB" id="A0A8X7PDP9"/>
<comment type="caution">
    <text evidence="2">The sequence shown here is derived from an EMBL/GenBank/DDBJ whole genome shotgun (WGS) entry which is preliminary data.</text>
</comment>
<feature type="transmembrane region" description="Helical" evidence="1">
    <location>
        <begin position="21"/>
        <end position="43"/>
    </location>
</feature>
<evidence type="ECO:0000313" key="2">
    <source>
        <dbReference type="EMBL" id="KAG2250046.1"/>
    </source>
</evidence>
<keyword evidence="1" id="KW-0472">Membrane</keyword>
<dbReference type="EMBL" id="JAAMPC010000017">
    <property type="protein sequence ID" value="KAG2250046.1"/>
    <property type="molecule type" value="Genomic_DNA"/>
</dbReference>
<proteinExistence type="predicted"/>
<accession>A0A8X7PDP9</accession>
<reference evidence="2 3" key="1">
    <citation type="submission" date="2020-02" db="EMBL/GenBank/DDBJ databases">
        <authorList>
            <person name="Ma Q."/>
            <person name="Huang Y."/>
            <person name="Song X."/>
            <person name="Pei D."/>
        </authorList>
    </citation>
    <scope>NUCLEOTIDE SEQUENCE [LARGE SCALE GENOMIC DNA]</scope>
    <source>
        <strain evidence="2">Sxm20200214</strain>
        <tissue evidence="2">Leaf</tissue>
    </source>
</reference>
<keyword evidence="1" id="KW-0812">Transmembrane</keyword>
<keyword evidence="1" id="KW-1133">Transmembrane helix</keyword>
<gene>
    <name evidence="2" type="ORF">Bca52824_089674</name>
</gene>
<name>A0A8X7PDP9_BRACI</name>
<evidence type="ECO:0000313" key="3">
    <source>
        <dbReference type="Proteomes" id="UP000886595"/>
    </source>
</evidence>
<dbReference type="Proteomes" id="UP000886595">
    <property type="component" value="Unassembled WGS sequence"/>
</dbReference>
<evidence type="ECO:0000256" key="1">
    <source>
        <dbReference type="SAM" id="Phobius"/>
    </source>
</evidence>
<sequence length="181" mass="20873">MKNAGQEKWNIAENATAMISRLTVGFLLITLQIFTSSLIGAFADNKVIELDPTLARAYLRKGSHSSFVYLAIKLTEEVARDKQSCFFFRKQVWRIQRMRTILLRWLSIDAHCRFQLNHFGLLQKRGTSLTFSMSVIIIKPYATAQTHRICFSVYNYYTLCSLVSEGNKSALRFITIELYNV</sequence>